<dbReference type="SMART" id="SM00419">
    <property type="entry name" value="HTH_CRP"/>
    <property type="match status" value="1"/>
</dbReference>
<name>T0ZG28_9ZZZZ</name>
<feature type="domain" description="HTH crp-type" evidence="1">
    <location>
        <begin position="2"/>
        <end position="72"/>
    </location>
</feature>
<proteinExistence type="predicted"/>
<reference evidence="2" key="2">
    <citation type="journal article" date="2014" name="ISME J.">
        <title>Microbial stratification in low pH oxic and suboxic macroscopic growths along an acid mine drainage.</title>
        <authorList>
            <person name="Mendez-Garcia C."/>
            <person name="Mesa V."/>
            <person name="Sprenger R.R."/>
            <person name="Richter M."/>
            <person name="Diez M.S."/>
            <person name="Solano J."/>
            <person name="Bargiela R."/>
            <person name="Golyshina O.V."/>
            <person name="Manteca A."/>
            <person name="Ramos J.L."/>
            <person name="Gallego J.R."/>
            <person name="Llorente I."/>
            <person name="Martins Dos Santos V.A."/>
            <person name="Jensen O.N."/>
            <person name="Pelaez A.I."/>
            <person name="Sanchez J."/>
            <person name="Ferrer M."/>
        </authorList>
    </citation>
    <scope>NUCLEOTIDE SEQUENCE</scope>
</reference>
<protein>
    <submittedName>
        <fullName evidence="2">Transcriptional Regulator, Crp/Fnr family</fullName>
    </submittedName>
</protein>
<accession>T0ZG28</accession>
<dbReference type="Gene3D" id="1.10.10.10">
    <property type="entry name" value="Winged helix-like DNA-binding domain superfamily/Winged helix DNA-binding domain"/>
    <property type="match status" value="1"/>
</dbReference>
<dbReference type="AlphaFoldDB" id="T0ZG28"/>
<organism evidence="2">
    <name type="scientific">mine drainage metagenome</name>
    <dbReference type="NCBI Taxonomy" id="410659"/>
    <lineage>
        <taxon>unclassified sequences</taxon>
        <taxon>metagenomes</taxon>
        <taxon>ecological metagenomes</taxon>
    </lineage>
</organism>
<dbReference type="InterPro" id="IPR036390">
    <property type="entry name" value="WH_DNA-bd_sf"/>
</dbReference>
<feature type="non-terminal residue" evidence="2">
    <location>
        <position position="1"/>
    </location>
</feature>
<reference evidence="2" key="1">
    <citation type="submission" date="2013-08" db="EMBL/GenBank/DDBJ databases">
        <authorList>
            <person name="Mendez C."/>
            <person name="Richter M."/>
            <person name="Ferrer M."/>
            <person name="Sanchez J."/>
        </authorList>
    </citation>
    <scope>NUCLEOTIDE SEQUENCE</scope>
</reference>
<dbReference type="PROSITE" id="PS51063">
    <property type="entry name" value="HTH_CRP_2"/>
    <property type="match status" value="1"/>
</dbReference>
<dbReference type="EMBL" id="AUZY01009154">
    <property type="protein sequence ID" value="EQD43297.1"/>
    <property type="molecule type" value="Genomic_DNA"/>
</dbReference>
<dbReference type="Pfam" id="PF13545">
    <property type="entry name" value="HTH_Crp_2"/>
    <property type="match status" value="1"/>
</dbReference>
<evidence type="ECO:0000259" key="1">
    <source>
        <dbReference type="PROSITE" id="PS51063"/>
    </source>
</evidence>
<evidence type="ECO:0000313" key="2">
    <source>
        <dbReference type="EMBL" id="EQD43297.1"/>
    </source>
</evidence>
<gene>
    <name evidence="2" type="ORF">B1B_13886</name>
</gene>
<dbReference type="InterPro" id="IPR036388">
    <property type="entry name" value="WH-like_DNA-bd_sf"/>
</dbReference>
<dbReference type="InterPro" id="IPR012318">
    <property type="entry name" value="HTH_CRP"/>
</dbReference>
<dbReference type="GO" id="GO:0003677">
    <property type="term" value="F:DNA binding"/>
    <property type="evidence" value="ECO:0007669"/>
    <property type="project" value="InterPro"/>
</dbReference>
<comment type="caution">
    <text evidence="2">The sequence shown here is derived from an EMBL/GenBank/DDBJ whole genome shotgun (WGS) entry which is preliminary data.</text>
</comment>
<dbReference type="GO" id="GO:0006355">
    <property type="term" value="P:regulation of DNA-templated transcription"/>
    <property type="evidence" value="ECO:0007669"/>
    <property type="project" value="InterPro"/>
</dbReference>
<dbReference type="SUPFAM" id="SSF46785">
    <property type="entry name" value="Winged helix' DNA-binding domain"/>
    <property type="match status" value="1"/>
</dbReference>
<sequence length="79" mass="8760">LENSRYRVVHYLLGLVPRNAQGRIAVTLPARKMVIAAHVAVTPETLSRTLRALSDEGLIEVAGDEVTVCDVEKLRCHMH</sequence>